<evidence type="ECO:0000259" key="1">
    <source>
        <dbReference type="Pfam" id="PF01370"/>
    </source>
</evidence>
<dbReference type="GO" id="GO:0005737">
    <property type="term" value="C:cytoplasm"/>
    <property type="evidence" value="ECO:0007669"/>
    <property type="project" value="TreeGrafter"/>
</dbReference>
<dbReference type="InterPro" id="IPR001509">
    <property type="entry name" value="Epimerase_deHydtase"/>
</dbReference>
<dbReference type="GO" id="GO:0004029">
    <property type="term" value="F:aldehyde dehydrogenase (NAD+) activity"/>
    <property type="evidence" value="ECO:0007669"/>
    <property type="project" value="TreeGrafter"/>
</dbReference>
<protein>
    <submittedName>
        <fullName evidence="2">NAD dependent epimerase/dehydratase family protein</fullName>
    </submittedName>
</protein>
<dbReference type="Proteomes" id="UP000318878">
    <property type="component" value="Unassembled WGS sequence"/>
</dbReference>
<dbReference type="SUPFAM" id="SSF51735">
    <property type="entry name" value="NAD(P)-binding Rossmann-fold domains"/>
    <property type="match status" value="1"/>
</dbReference>
<dbReference type="OrthoDB" id="9808276at2"/>
<comment type="caution">
    <text evidence="2">The sequence shown here is derived from an EMBL/GenBank/DDBJ whole genome shotgun (WGS) entry which is preliminary data.</text>
</comment>
<reference evidence="2 3" key="1">
    <citation type="submission" date="2019-02" db="EMBL/GenBank/DDBJ databases">
        <title>Deep-cultivation of Planctomycetes and their phenomic and genomic characterization uncovers novel biology.</title>
        <authorList>
            <person name="Wiegand S."/>
            <person name="Jogler M."/>
            <person name="Boedeker C."/>
            <person name="Pinto D."/>
            <person name="Vollmers J."/>
            <person name="Rivas-Marin E."/>
            <person name="Kohn T."/>
            <person name="Peeters S.H."/>
            <person name="Heuer A."/>
            <person name="Rast P."/>
            <person name="Oberbeckmann S."/>
            <person name="Bunk B."/>
            <person name="Jeske O."/>
            <person name="Meyerdierks A."/>
            <person name="Storesund J.E."/>
            <person name="Kallscheuer N."/>
            <person name="Luecker S."/>
            <person name="Lage O.M."/>
            <person name="Pohl T."/>
            <person name="Merkel B.J."/>
            <person name="Hornburger P."/>
            <person name="Mueller R.-W."/>
            <person name="Bruemmer F."/>
            <person name="Labrenz M."/>
            <person name="Spormann A.M."/>
            <person name="Op Den Camp H."/>
            <person name="Overmann J."/>
            <person name="Amann R."/>
            <person name="Jetten M.S.M."/>
            <person name="Mascher T."/>
            <person name="Medema M.H."/>
            <person name="Devos D.P."/>
            <person name="Kaster A.-K."/>
            <person name="Ovreas L."/>
            <person name="Rohde M."/>
            <person name="Galperin M.Y."/>
            <person name="Jogler C."/>
        </authorList>
    </citation>
    <scope>NUCLEOTIDE SEQUENCE [LARGE SCALE GENOMIC DNA]</scope>
    <source>
        <strain evidence="2 3">Enr8</strain>
    </source>
</reference>
<dbReference type="InterPro" id="IPR051783">
    <property type="entry name" value="NAD(P)-dependent_oxidoreduct"/>
</dbReference>
<keyword evidence="3" id="KW-1185">Reference proteome</keyword>
<proteinExistence type="predicted"/>
<organism evidence="2 3">
    <name type="scientific">Blastopirellula retiformator</name>
    <dbReference type="NCBI Taxonomy" id="2527970"/>
    <lineage>
        <taxon>Bacteria</taxon>
        <taxon>Pseudomonadati</taxon>
        <taxon>Planctomycetota</taxon>
        <taxon>Planctomycetia</taxon>
        <taxon>Pirellulales</taxon>
        <taxon>Pirellulaceae</taxon>
        <taxon>Blastopirellula</taxon>
    </lineage>
</organism>
<gene>
    <name evidence="2" type="ORF">Enr8_09970</name>
</gene>
<sequence>MSTGQSRRLIFGCGYVGLPVANRWREQGDEVFAVTRNADRAAELANAGLRPIIADVTDENSLADLPSVDTVLFAVGYDRSAGMPIEDVYVAGLAKVLDHLPTSCGRLIYVSSTGVYGDAGGQVVDEQTPCDPQRSGGKACWAAEQLLRADPRWQQKHVTLRLAGIYGPGRIPRAREIAAQTPIPTPGPGALNLIHVDDAAETVVLAAAHPAPKSLYVVSDGHPVERTEYYAQIARSLGAPPPVYETADPNSPAAQRAATNRRMSNQLVTEHLGLRPKYPNYKAGLAKILGEKRKAES</sequence>
<name>A0A5C5VNI8_9BACT</name>
<dbReference type="CDD" id="cd05266">
    <property type="entry name" value="SDR_a4"/>
    <property type="match status" value="1"/>
</dbReference>
<evidence type="ECO:0000313" key="3">
    <source>
        <dbReference type="Proteomes" id="UP000318878"/>
    </source>
</evidence>
<dbReference type="Gene3D" id="3.40.50.720">
    <property type="entry name" value="NAD(P)-binding Rossmann-like Domain"/>
    <property type="match status" value="1"/>
</dbReference>
<dbReference type="RefSeq" id="WP_146429478.1">
    <property type="nucleotide sequence ID" value="NZ_SJPF01000001.1"/>
</dbReference>
<evidence type="ECO:0000313" key="2">
    <source>
        <dbReference type="EMBL" id="TWT39299.1"/>
    </source>
</evidence>
<dbReference type="PANTHER" id="PTHR48079">
    <property type="entry name" value="PROTEIN YEEZ"/>
    <property type="match status" value="1"/>
</dbReference>
<accession>A0A5C5VNI8</accession>
<feature type="domain" description="NAD-dependent epimerase/dehydratase" evidence="1">
    <location>
        <begin position="13"/>
        <end position="212"/>
    </location>
</feature>
<dbReference type="InterPro" id="IPR036291">
    <property type="entry name" value="NAD(P)-bd_dom_sf"/>
</dbReference>
<dbReference type="PANTHER" id="PTHR48079:SF6">
    <property type="entry name" value="NAD(P)-BINDING DOMAIN-CONTAINING PROTEIN-RELATED"/>
    <property type="match status" value="1"/>
</dbReference>
<dbReference type="Pfam" id="PF01370">
    <property type="entry name" value="Epimerase"/>
    <property type="match status" value="1"/>
</dbReference>
<dbReference type="EMBL" id="SJPF01000001">
    <property type="protein sequence ID" value="TWT39299.1"/>
    <property type="molecule type" value="Genomic_DNA"/>
</dbReference>
<dbReference type="AlphaFoldDB" id="A0A5C5VNI8"/>